<evidence type="ECO:0000313" key="5">
    <source>
        <dbReference type="EMBL" id="TIC71572.1"/>
    </source>
</evidence>
<accession>A0A4T0N9R5</accession>
<gene>
    <name evidence="4" type="ORF">E3Q02_00307</name>
    <name evidence="5" type="ORF">E3Q03_00541</name>
    <name evidence="3" type="ORF">E3Q10_00919</name>
    <name evidence="2" type="ORF">E3Q17_00797</name>
</gene>
<reference evidence="6 7" key="1">
    <citation type="submission" date="2019-03" db="EMBL/GenBank/DDBJ databases">
        <title>Sequencing 25 genomes of Wallemia mellicola.</title>
        <authorList>
            <person name="Gostincar C."/>
        </authorList>
    </citation>
    <scope>NUCLEOTIDE SEQUENCE [LARGE SCALE GENOMIC DNA]</scope>
    <source>
        <strain evidence="2 8">EXF-1262</strain>
        <strain evidence="4 9">EXF-1274</strain>
        <strain evidence="5 6">EXF-1277</strain>
        <strain evidence="3 7">EXF-8738</strain>
    </source>
</reference>
<comment type="caution">
    <text evidence="2">The sequence shown here is derived from an EMBL/GenBank/DDBJ whole genome shotgun (WGS) entry which is preliminary data.</text>
</comment>
<dbReference type="EMBL" id="SPRO01000006">
    <property type="protein sequence ID" value="TIC32914.1"/>
    <property type="molecule type" value="Genomic_DNA"/>
</dbReference>
<evidence type="ECO:0000313" key="2">
    <source>
        <dbReference type="EMBL" id="TIC03502.1"/>
    </source>
</evidence>
<dbReference type="EMBL" id="SPRV01000003">
    <property type="protein sequence ID" value="TIC71572.1"/>
    <property type="molecule type" value="Genomic_DNA"/>
</dbReference>
<dbReference type="OrthoDB" id="3200438at2759"/>
<proteinExistence type="predicted"/>
<dbReference type="Proteomes" id="UP000305362">
    <property type="component" value="Unassembled WGS sequence"/>
</dbReference>
<evidence type="ECO:0000313" key="9">
    <source>
        <dbReference type="Proteomes" id="UP000309601"/>
    </source>
</evidence>
<dbReference type="Proteomes" id="UP000305647">
    <property type="component" value="Unassembled WGS sequence"/>
</dbReference>
<evidence type="ECO:0000313" key="6">
    <source>
        <dbReference type="Proteomes" id="UP000305362"/>
    </source>
</evidence>
<dbReference type="Proteomes" id="UP000307169">
    <property type="component" value="Unassembled WGS sequence"/>
</dbReference>
<dbReference type="AlphaFoldDB" id="A0A4T0N9R5"/>
<name>A0A4T0N9R5_9BASI</name>
<dbReference type="EMBL" id="SPRW01000002">
    <property type="protein sequence ID" value="TIC71017.1"/>
    <property type="molecule type" value="Genomic_DNA"/>
</dbReference>
<dbReference type="Proteomes" id="UP000309601">
    <property type="component" value="Unassembled WGS sequence"/>
</dbReference>
<sequence length="122" mass="14033">MEIDIDLPKPLQSPYSNYLTSPVSKKKRKLSTSQPNNQRTKRRTHEDTDKVAPPQAPLTTPDIIMATETLHMHDTTMRDTTSLIDNDKRAKQQQRKVRFTMGPRADCLKCKLGIKGHYSHFD</sequence>
<dbReference type="EMBL" id="SPRH01000006">
    <property type="protein sequence ID" value="TIC03502.1"/>
    <property type="molecule type" value="Genomic_DNA"/>
</dbReference>
<protein>
    <submittedName>
        <fullName evidence="2">Uncharacterized protein</fullName>
    </submittedName>
</protein>
<evidence type="ECO:0000313" key="8">
    <source>
        <dbReference type="Proteomes" id="UP000307169"/>
    </source>
</evidence>
<feature type="compositionally biased region" description="Polar residues" evidence="1">
    <location>
        <begin position="13"/>
        <end position="23"/>
    </location>
</feature>
<evidence type="ECO:0000256" key="1">
    <source>
        <dbReference type="SAM" id="MobiDB-lite"/>
    </source>
</evidence>
<organism evidence="2 8">
    <name type="scientific">Wallemia mellicola</name>
    <dbReference type="NCBI Taxonomy" id="1708541"/>
    <lineage>
        <taxon>Eukaryota</taxon>
        <taxon>Fungi</taxon>
        <taxon>Dikarya</taxon>
        <taxon>Basidiomycota</taxon>
        <taxon>Wallemiomycotina</taxon>
        <taxon>Wallemiomycetes</taxon>
        <taxon>Wallemiales</taxon>
        <taxon>Wallemiaceae</taxon>
        <taxon>Wallemia</taxon>
    </lineage>
</organism>
<evidence type="ECO:0000313" key="3">
    <source>
        <dbReference type="EMBL" id="TIC32914.1"/>
    </source>
</evidence>
<feature type="region of interest" description="Disordered" evidence="1">
    <location>
        <begin position="1"/>
        <end position="60"/>
    </location>
</feature>
<evidence type="ECO:0000313" key="7">
    <source>
        <dbReference type="Proteomes" id="UP000305647"/>
    </source>
</evidence>
<evidence type="ECO:0000313" key="4">
    <source>
        <dbReference type="EMBL" id="TIC71017.1"/>
    </source>
</evidence>